<accession>A0A239DPJ8</accession>
<dbReference type="Pfam" id="PF05685">
    <property type="entry name" value="Uma2"/>
    <property type="match status" value="1"/>
</dbReference>
<dbReference type="Gene3D" id="3.90.1570.10">
    <property type="entry name" value="tt1808, chain A"/>
    <property type="match status" value="1"/>
</dbReference>
<dbReference type="CDD" id="cd06260">
    <property type="entry name" value="DUF820-like"/>
    <property type="match status" value="1"/>
</dbReference>
<proteinExistence type="predicted"/>
<dbReference type="SUPFAM" id="SSF52980">
    <property type="entry name" value="Restriction endonuclease-like"/>
    <property type="match status" value="1"/>
</dbReference>
<keyword evidence="2" id="KW-0540">Nuclease</keyword>
<reference evidence="2 3" key="1">
    <citation type="submission" date="2017-06" db="EMBL/GenBank/DDBJ databases">
        <authorList>
            <person name="Kim H.J."/>
            <person name="Triplett B.A."/>
        </authorList>
    </citation>
    <scope>NUCLEOTIDE SEQUENCE [LARGE SCALE GENOMIC DNA]</scope>
    <source>
        <strain evidence="2 3">DSM 18704</strain>
    </source>
</reference>
<feature type="domain" description="Putative restriction endonuclease" evidence="1">
    <location>
        <begin position="22"/>
        <end position="136"/>
    </location>
</feature>
<dbReference type="RefSeq" id="WP_089406840.1">
    <property type="nucleotide sequence ID" value="NZ_FZOU01000001.1"/>
</dbReference>
<keyword evidence="3" id="KW-1185">Reference proteome</keyword>
<dbReference type="Proteomes" id="UP000198356">
    <property type="component" value="Unassembled WGS sequence"/>
</dbReference>
<dbReference type="EMBL" id="FZOU01000001">
    <property type="protein sequence ID" value="SNS33682.1"/>
    <property type="molecule type" value="Genomic_DNA"/>
</dbReference>
<dbReference type="InterPro" id="IPR008538">
    <property type="entry name" value="Uma2"/>
</dbReference>
<name>A0A239DPJ8_9BACT</name>
<keyword evidence="2" id="KW-0255">Endonuclease</keyword>
<dbReference type="AlphaFoldDB" id="A0A239DPJ8"/>
<keyword evidence="2" id="KW-0378">Hydrolase</keyword>
<dbReference type="GO" id="GO:0004519">
    <property type="term" value="F:endonuclease activity"/>
    <property type="evidence" value="ECO:0007669"/>
    <property type="project" value="UniProtKB-KW"/>
</dbReference>
<evidence type="ECO:0000313" key="3">
    <source>
        <dbReference type="Proteomes" id="UP000198356"/>
    </source>
</evidence>
<dbReference type="InterPro" id="IPR012296">
    <property type="entry name" value="Nuclease_put_TT1808"/>
</dbReference>
<gene>
    <name evidence="2" type="ORF">SAMN05421770_101556</name>
</gene>
<dbReference type="InterPro" id="IPR011335">
    <property type="entry name" value="Restrct_endonuc-II-like"/>
</dbReference>
<evidence type="ECO:0000313" key="2">
    <source>
        <dbReference type="EMBL" id="SNS33682.1"/>
    </source>
</evidence>
<evidence type="ECO:0000259" key="1">
    <source>
        <dbReference type="Pfam" id="PF05685"/>
    </source>
</evidence>
<dbReference type="OrthoDB" id="119052at2"/>
<protein>
    <submittedName>
        <fullName evidence="2">Endonuclease, Uma2 family (Restriction endonuclease fold)</fullName>
    </submittedName>
</protein>
<sequence>MATTALISVSEYLNTTYRPDRDYIDGEVRERNLGERPHAMLQMVLSVIFAQNRNLWNVLPLPEQRVQTSATHFRIPDLCIVRRSDPADRIVYTAPLLCIEVLSRDDTLGDMQERVDDYVGMGVENVWVIDPVRRTAYMSNSSGFVMPANGELTVTGTPIRVVLAELFAQVDEFEAGR</sequence>
<organism evidence="2 3">
    <name type="scientific">Granulicella rosea</name>
    <dbReference type="NCBI Taxonomy" id="474952"/>
    <lineage>
        <taxon>Bacteria</taxon>
        <taxon>Pseudomonadati</taxon>
        <taxon>Acidobacteriota</taxon>
        <taxon>Terriglobia</taxon>
        <taxon>Terriglobales</taxon>
        <taxon>Acidobacteriaceae</taxon>
        <taxon>Granulicella</taxon>
    </lineage>
</organism>